<feature type="repeat" description="WD" evidence="3">
    <location>
        <begin position="104"/>
        <end position="145"/>
    </location>
</feature>
<dbReference type="InterPro" id="IPR015943">
    <property type="entry name" value="WD40/YVTN_repeat-like_dom_sf"/>
</dbReference>
<dbReference type="PROSITE" id="PS50294">
    <property type="entry name" value="WD_REPEATS_REGION"/>
    <property type="match status" value="4"/>
</dbReference>
<dbReference type="PANTHER" id="PTHR19879">
    <property type="entry name" value="TRANSCRIPTION INITIATION FACTOR TFIID"/>
    <property type="match status" value="1"/>
</dbReference>
<feature type="compositionally biased region" description="Polar residues" evidence="4">
    <location>
        <begin position="444"/>
        <end position="453"/>
    </location>
</feature>
<dbReference type="InterPro" id="IPR001680">
    <property type="entry name" value="WD40_rpt"/>
</dbReference>
<keyword evidence="6" id="KW-1185">Reference proteome</keyword>
<feature type="repeat" description="WD" evidence="3">
    <location>
        <begin position="149"/>
        <end position="190"/>
    </location>
</feature>
<evidence type="ECO:0000313" key="5">
    <source>
        <dbReference type="EMBL" id="KAG1806091.1"/>
    </source>
</evidence>
<dbReference type="CDD" id="cd00200">
    <property type="entry name" value="WD40"/>
    <property type="match status" value="1"/>
</dbReference>
<accession>A0A9P7DXW3</accession>
<sequence>MSFPAAETPAITPHKTMRGHTDWVKGVTHLLGGQHIVTCSRDGSLRLWDLKSGAQVGGEWRDEGDEAGVRTMALCPNGRIIASGSSDGTVRLWDVETRKVIAKYREHTTVVQSVCWSPDGEQVVSGSDDGTARVWHVMRGEPVRGLNPVKTEHQHVYVVSYSPKSTKIGTGGYNGGIKIWGAKTGKLLSTIEDRLPVWSLTWTWDEKKLIFGLIRGSIKIFDTATWQQIAVLEGHTRGVYSITLFRNNRLLASTSWDKTARLWDLDTNLQVGSPLQHKNDVECAAFSADGKLLSTACHNCNAYVWDVQSVLKATGLEDLLSIPYRTLYTSSGSSNTEYISPPESSHDIDDRSFLEADATRGFDHLGGREELPPGFFDDTQPDVHAHSSATPDAHPNLSALLGRLYSLLRRSRPNEATETQQPPVPSESRFHALLNHLSPHLRSPRNTNETSELPQPPILSHLHPQVLLSHLSSLFPRPGLYTNEATEPQRSETPSVSRPGALMGRLSSVFHSPPNADEAIELQHHSEPITSSHCDHHDVDVAAMRDREVIFVAPHHETASEKARRIKNPTPWVRVVLFLCCVSPGTDTSPDTDETRRRT</sequence>
<reference evidence="5" key="1">
    <citation type="journal article" date="2020" name="New Phytol.">
        <title>Comparative genomics reveals dynamic genome evolution in host specialist ectomycorrhizal fungi.</title>
        <authorList>
            <person name="Lofgren L.A."/>
            <person name="Nguyen N.H."/>
            <person name="Vilgalys R."/>
            <person name="Ruytinx J."/>
            <person name="Liao H.L."/>
            <person name="Branco S."/>
            <person name="Kuo A."/>
            <person name="LaButti K."/>
            <person name="Lipzen A."/>
            <person name="Andreopoulos W."/>
            <person name="Pangilinan J."/>
            <person name="Riley R."/>
            <person name="Hundley H."/>
            <person name="Na H."/>
            <person name="Barry K."/>
            <person name="Grigoriev I.V."/>
            <person name="Stajich J.E."/>
            <person name="Kennedy P.G."/>
        </authorList>
    </citation>
    <scope>NUCLEOTIDE SEQUENCE</scope>
    <source>
        <strain evidence="5">MN1</strain>
    </source>
</reference>
<keyword evidence="2" id="KW-0677">Repeat</keyword>
<dbReference type="SMART" id="SM00320">
    <property type="entry name" value="WD40"/>
    <property type="match status" value="7"/>
</dbReference>
<comment type="caution">
    <text evidence="5">The sequence shown here is derived from an EMBL/GenBank/DDBJ whole genome shotgun (WGS) entry which is preliminary data.</text>
</comment>
<dbReference type="Pfam" id="PF00400">
    <property type="entry name" value="WD40"/>
    <property type="match status" value="6"/>
</dbReference>
<dbReference type="InterPro" id="IPR036322">
    <property type="entry name" value="WD40_repeat_dom_sf"/>
</dbReference>
<evidence type="ECO:0000313" key="6">
    <source>
        <dbReference type="Proteomes" id="UP000807769"/>
    </source>
</evidence>
<feature type="repeat" description="WD" evidence="3">
    <location>
        <begin position="17"/>
        <end position="58"/>
    </location>
</feature>
<dbReference type="PROSITE" id="PS00678">
    <property type="entry name" value="WD_REPEATS_1"/>
    <property type="match status" value="4"/>
</dbReference>
<dbReference type="PROSITE" id="PS50082">
    <property type="entry name" value="WD_REPEATS_2"/>
    <property type="match status" value="6"/>
</dbReference>
<name>A0A9P7DXW3_9AGAM</name>
<evidence type="ECO:0000256" key="1">
    <source>
        <dbReference type="ARBA" id="ARBA00022574"/>
    </source>
</evidence>
<dbReference type="InterPro" id="IPR020472">
    <property type="entry name" value="WD40_PAC1"/>
</dbReference>
<feature type="region of interest" description="Disordered" evidence="4">
    <location>
        <begin position="439"/>
        <end position="458"/>
    </location>
</feature>
<gene>
    <name evidence="5" type="ORF">BJ212DRAFT_1486008</name>
</gene>
<dbReference type="PANTHER" id="PTHR19879:SF9">
    <property type="entry name" value="TRANSCRIPTION INITIATION FACTOR TFIID SUBUNIT 5"/>
    <property type="match status" value="1"/>
</dbReference>
<dbReference type="OrthoDB" id="17410at2759"/>
<feature type="region of interest" description="Disordered" evidence="4">
    <location>
        <begin position="479"/>
        <end position="499"/>
    </location>
</feature>
<dbReference type="RefSeq" id="XP_041187612.1">
    <property type="nucleotide sequence ID" value="XM_041341067.1"/>
</dbReference>
<dbReference type="GeneID" id="64635083"/>
<dbReference type="AlphaFoldDB" id="A0A9P7DXW3"/>
<dbReference type="Gene3D" id="2.130.10.10">
    <property type="entry name" value="YVTN repeat-like/Quinoprotein amine dehydrogenase"/>
    <property type="match status" value="3"/>
</dbReference>
<feature type="compositionally biased region" description="Polar residues" evidence="4">
    <location>
        <begin position="483"/>
        <end position="496"/>
    </location>
</feature>
<evidence type="ECO:0000256" key="2">
    <source>
        <dbReference type="ARBA" id="ARBA00022737"/>
    </source>
</evidence>
<dbReference type="Proteomes" id="UP000807769">
    <property type="component" value="Unassembled WGS sequence"/>
</dbReference>
<dbReference type="PRINTS" id="PR00320">
    <property type="entry name" value="GPROTEINBRPT"/>
</dbReference>
<dbReference type="EMBL" id="JABBWG010000048">
    <property type="protein sequence ID" value="KAG1806091.1"/>
    <property type="molecule type" value="Genomic_DNA"/>
</dbReference>
<feature type="repeat" description="WD" evidence="3">
    <location>
        <begin position="274"/>
        <end position="309"/>
    </location>
</feature>
<organism evidence="5 6">
    <name type="scientific">Suillus subaureus</name>
    <dbReference type="NCBI Taxonomy" id="48587"/>
    <lineage>
        <taxon>Eukaryota</taxon>
        <taxon>Fungi</taxon>
        <taxon>Dikarya</taxon>
        <taxon>Basidiomycota</taxon>
        <taxon>Agaricomycotina</taxon>
        <taxon>Agaricomycetes</taxon>
        <taxon>Agaricomycetidae</taxon>
        <taxon>Boletales</taxon>
        <taxon>Suillineae</taxon>
        <taxon>Suillaceae</taxon>
        <taxon>Suillus</taxon>
    </lineage>
</organism>
<dbReference type="InterPro" id="IPR019775">
    <property type="entry name" value="WD40_repeat_CS"/>
</dbReference>
<protein>
    <submittedName>
        <fullName evidence="5">WD40-repeat-containing domain protein</fullName>
    </submittedName>
</protein>
<proteinExistence type="predicted"/>
<keyword evidence="1 3" id="KW-0853">WD repeat</keyword>
<evidence type="ECO:0000256" key="3">
    <source>
        <dbReference type="PROSITE-ProRule" id="PRU00221"/>
    </source>
</evidence>
<feature type="repeat" description="WD" evidence="3">
    <location>
        <begin position="62"/>
        <end position="103"/>
    </location>
</feature>
<feature type="repeat" description="WD" evidence="3">
    <location>
        <begin position="232"/>
        <end position="273"/>
    </location>
</feature>
<dbReference type="SUPFAM" id="SSF50978">
    <property type="entry name" value="WD40 repeat-like"/>
    <property type="match status" value="1"/>
</dbReference>
<feature type="region of interest" description="Disordered" evidence="4">
    <location>
        <begin position="363"/>
        <end position="396"/>
    </location>
</feature>
<evidence type="ECO:0000256" key="4">
    <source>
        <dbReference type="SAM" id="MobiDB-lite"/>
    </source>
</evidence>